<dbReference type="KEGG" id="soa:G3M56_009025"/>
<sequence length="172" mass="18620">MPPQLNIPGSDPQPSEASQPAPESEPETPPKKKGPEVRSLRPAGEKPEDRPTQRVFSSYQTGAVPTVPQPISAPVPTHTASVTAHMVIPSITAEQPVVQSNRLPGWVFSLIGGVSGFVIAMMMVSLGMLNGPLGITEDKKEAVEAERERIVEILESDRVDIEIYEGFKPEEF</sequence>
<protein>
    <submittedName>
        <fullName evidence="3">Uncharacterized protein</fullName>
    </submittedName>
</protein>
<feature type="region of interest" description="Disordered" evidence="1">
    <location>
        <begin position="1"/>
        <end position="53"/>
    </location>
</feature>
<organism evidence="3 4">
    <name type="scientific">Sulfuriroseicoccus oceanibius</name>
    <dbReference type="NCBI Taxonomy" id="2707525"/>
    <lineage>
        <taxon>Bacteria</taxon>
        <taxon>Pseudomonadati</taxon>
        <taxon>Verrucomicrobiota</taxon>
        <taxon>Verrucomicrobiia</taxon>
        <taxon>Verrucomicrobiales</taxon>
        <taxon>Verrucomicrobiaceae</taxon>
        <taxon>Sulfuriroseicoccus</taxon>
    </lineage>
</organism>
<feature type="transmembrane region" description="Helical" evidence="2">
    <location>
        <begin position="106"/>
        <end position="129"/>
    </location>
</feature>
<evidence type="ECO:0000256" key="2">
    <source>
        <dbReference type="SAM" id="Phobius"/>
    </source>
</evidence>
<evidence type="ECO:0000313" key="3">
    <source>
        <dbReference type="EMBL" id="QQL44036.1"/>
    </source>
</evidence>
<dbReference type="Proteomes" id="UP000475117">
    <property type="component" value="Chromosome"/>
</dbReference>
<dbReference type="RefSeq" id="WP_164363370.1">
    <property type="nucleotide sequence ID" value="NZ_CP066776.1"/>
</dbReference>
<feature type="compositionally biased region" description="Basic and acidic residues" evidence="1">
    <location>
        <begin position="28"/>
        <end position="52"/>
    </location>
</feature>
<name>A0A6B3LCQ2_9BACT</name>
<keyword evidence="2" id="KW-0472">Membrane</keyword>
<evidence type="ECO:0000256" key="1">
    <source>
        <dbReference type="SAM" id="MobiDB-lite"/>
    </source>
</evidence>
<gene>
    <name evidence="3" type="ORF">G3M56_009025</name>
</gene>
<proteinExistence type="predicted"/>
<evidence type="ECO:0000313" key="4">
    <source>
        <dbReference type="Proteomes" id="UP000475117"/>
    </source>
</evidence>
<reference evidence="3 4" key="1">
    <citation type="submission" date="2020-12" db="EMBL/GenBank/DDBJ databases">
        <title>Sulforoseuscoccus oceanibium gen. nov., sp. nov., a representative of the phylum Verrucomicrobia with special cytoplasmic membrane, and proposal of Sulforoseuscoccusaceae fam. nov.</title>
        <authorList>
            <person name="Xi F."/>
        </authorList>
    </citation>
    <scope>NUCLEOTIDE SEQUENCE [LARGE SCALE GENOMIC DNA]</scope>
    <source>
        <strain evidence="3 4">T37</strain>
    </source>
</reference>
<accession>A0A6B3LCQ2</accession>
<dbReference type="AlphaFoldDB" id="A0A6B3LCQ2"/>
<keyword evidence="2" id="KW-0812">Transmembrane</keyword>
<feature type="compositionally biased region" description="Low complexity" evidence="1">
    <location>
        <begin position="12"/>
        <end position="22"/>
    </location>
</feature>
<dbReference type="EMBL" id="CP066776">
    <property type="protein sequence ID" value="QQL44036.1"/>
    <property type="molecule type" value="Genomic_DNA"/>
</dbReference>
<keyword evidence="4" id="KW-1185">Reference proteome</keyword>
<keyword evidence="2" id="KW-1133">Transmembrane helix</keyword>